<dbReference type="AlphaFoldDB" id="A0A562TE30"/>
<dbReference type="Proteomes" id="UP000316778">
    <property type="component" value="Unassembled WGS sequence"/>
</dbReference>
<dbReference type="EMBL" id="VLLG01000002">
    <property type="protein sequence ID" value="TWI91514.1"/>
    <property type="molecule type" value="Genomic_DNA"/>
</dbReference>
<proteinExistence type="predicted"/>
<name>A0A562TE30_CHIJA</name>
<evidence type="ECO:0008006" key="3">
    <source>
        <dbReference type="Google" id="ProtNLM"/>
    </source>
</evidence>
<protein>
    <recommendedName>
        <fullName evidence="3">DUF3299 domain-containing protein</fullName>
    </recommendedName>
</protein>
<dbReference type="OrthoDB" id="1348500at2"/>
<sequence>MRNTTQRYLLLAAALLLVACTDLSRYCRHAGSSYLQRFLLLREAALSAPAYRYAASPLPWHTTTAPPPDPAPEQDKDPRPVSWRQLKDVVFNRIWDDKLDMPMLYPQFSRGIKSLNGAYIRISGYVIPLDVKGGIYVLSANPNNACFFCGGAGPESVMALQLKPGHPRFKTDDYLTFTGRLRLNEKNIYELYYNLDGAEATQ</sequence>
<dbReference type="PROSITE" id="PS51257">
    <property type="entry name" value="PROKAR_LIPOPROTEIN"/>
    <property type="match status" value="1"/>
</dbReference>
<keyword evidence="2" id="KW-1185">Reference proteome</keyword>
<organism evidence="1 2">
    <name type="scientific">Chitinophaga japonensis</name>
    <name type="common">Flexibacter japonensis</name>
    <dbReference type="NCBI Taxonomy" id="104662"/>
    <lineage>
        <taxon>Bacteria</taxon>
        <taxon>Pseudomonadati</taxon>
        <taxon>Bacteroidota</taxon>
        <taxon>Chitinophagia</taxon>
        <taxon>Chitinophagales</taxon>
        <taxon>Chitinophagaceae</taxon>
        <taxon>Chitinophaga</taxon>
    </lineage>
</organism>
<accession>A0A562TE30</accession>
<dbReference type="RefSeq" id="WP_145710661.1">
    <property type="nucleotide sequence ID" value="NZ_BAAAFY010000001.1"/>
</dbReference>
<evidence type="ECO:0000313" key="2">
    <source>
        <dbReference type="Proteomes" id="UP000316778"/>
    </source>
</evidence>
<evidence type="ECO:0000313" key="1">
    <source>
        <dbReference type="EMBL" id="TWI91514.1"/>
    </source>
</evidence>
<dbReference type="Gene3D" id="2.40.50.870">
    <property type="entry name" value="Protein of unknown function (DUF3299)"/>
    <property type="match status" value="1"/>
</dbReference>
<comment type="caution">
    <text evidence="1">The sequence shown here is derived from an EMBL/GenBank/DDBJ whole genome shotgun (WGS) entry which is preliminary data.</text>
</comment>
<reference evidence="1 2" key="1">
    <citation type="journal article" date="2013" name="Stand. Genomic Sci.">
        <title>Genomic Encyclopedia of Type Strains, Phase I: The one thousand microbial genomes (KMG-I) project.</title>
        <authorList>
            <person name="Kyrpides N.C."/>
            <person name="Woyke T."/>
            <person name="Eisen J.A."/>
            <person name="Garrity G."/>
            <person name="Lilburn T.G."/>
            <person name="Beck B.J."/>
            <person name="Whitman W.B."/>
            <person name="Hugenholtz P."/>
            <person name="Klenk H.P."/>
        </authorList>
    </citation>
    <scope>NUCLEOTIDE SEQUENCE [LARGE SCALE GENOMIC DNA]</scope>
    <source>
        <strain evidence="1 2">DSM 13484</strain>
    </source>
</reference>
<gene>
    <name evidence="1" type="ORF">LX66_0883</name>
</gene>